<organism evidence="2 3">
    <name type="scientific">Dovyalis caffra</name>
    <dbReference type="NCBI Taxonomy" id="77055"/>
    <lineage>
        <taxon>Eukaryota</taxon>
        <taxon>Viridiplantae</taxon>
        <taxon>Streptophyta</taxon>
        <taxon>Embryophyta</taxon>
        <taxon>Tracheophyta</taxon>
        <taxon>Spermatophyta</taxon>
        <taxon>Magnoliopsida</taxon>
        <taxon>eudicotyledons</taxon>
        <taxon>Gunneridae</taxon>
        <taxon>Pentapetalae</taxon>
        <taxon>rosids</taxon>
        <taxon>fabids</taxon>
        <taxon>Malpighiales</taxon>
        <taxon>Salicaceae</taxon>
        <taxon>Flacourtieae</taxon>
        <taxon>Dovyalis</taxon>
    </lineage>
</organism>
<evidence type="ECO:0000256" key="1">
    <source>
        <dbReference type="SAM" id="MobiDB-lite"/>
    </source>
</evidence>
<feature type="compositionally biased region" description="Polar residues" evidence="1">
    <location>
        <begin position="109"/>
        <end position="123"/>
    </location>
</feature>
<gene>
    <name evidence="2" type="ORF">DCAF_LOCUS13368</name>
</gene>
<keyword evidence="3" id="KW-1185">Reference proteome</keyword>
<comment type="caution">
    <text evidence="2">The sequence shown here is derived from an EMBL/GenBank/DDBJ whole genome shotgun (WGS) entry which is preliminary data.</text>
</comment>
<protein>
    <submittedName>
        <fullName evidence="2">Uncharacterized protein</fullName>
    </submittedName>
</protein>
<evidence type="ECO:0000313" key="3">
    <source>
        <dbReference type="Proteomes" id="UP001314170"/>
    </source>
</evidence>
<proteinExistence type="predicted"/>
<sequence>MASSSHTTHNDYDYSCPVEEGERERDWLELGLGLGISRITTTTTCRKQEHNTEQSNTTSSFEASSLVQFEAHQQIGHSLRLELGLRIVEFDNNDGSGGVRRDKDVAPLSNYNKSSKWQDNQGQEGHDHNLDLTARSSSQSWPWHRISRTSTSSLKWKKPVSNDSHNCSTAAAAATTTSSSIFFNINNYKTPLS</sequence>
<evidence type="ECO:0000313" key="2">
    <source>
        <dbReference type="EMBL" id="CAK7338323.1"/>
    </source>
</evidence>
<reference evidence="2 3" key="1">
    <citation type="submission" date="2024-01" db="EMBL/GenBank/DDBJ databases">
        <authorList>
            <person name="Waweru B."/>
        </authorList>
    </citation>
    <scope>NUCLEOTIDE SEQUENCE [LARGE SCALE GENOMIC DNA]</scope>
</reference>
<dbReference type="AlphaFoldDB" id="A0AAV1RSB1"/>
<name>A0AAV1RSB1_9ROSI</name>
<feature type="region of interest" description="Disordered" evidence="1">
    <location>
        <begin position="92"/>
        <end position="130"/>
    </location>
</feature>
<dbReference type="Proteomes" id="UP001314170">
    <property type="component" value="Unassembled WGS sequence"/>
</dbReference>
<accession>A0AAV1RSB1</accession>
<dbReference type="EMBL" id="CAWUPB010001116">
    <property type="protein sequence ID" value="CAK7338323.1"/>
    <property type="molecule type" value="Genomic_DNA"/>
</dbReference>